<sequence length="80" mass="9282">MFITALFTITKSWNQPKCPATDDWIKKIQYIYTMEYYSAMKKDKVTPFTTTWIDLEGLMLSEISQTEKDELCMTPLIGGS</sequence>
<dbReference type="GeneTree" id="ENSGT01150000286925"/>
<proteinExistence type="predicted"/>
<reference evidence="1" key="3">
    <citation type="submission" date="2025-09" db="UniProtKB">
        <authorList>
            <consortium name="Ensembl"/>
        </authorList>
    </citation>
    <scope>IDENTIFICATION</scope>
</reference>
<keyword evidence="2" id="KW-1185">Reference proteome</keyword>
<accession>A0A9L0IC42</accession>
<dbReference type="Ensembl" id="ENSEAST00005083877.1">
    <property type="protein sequence ID" value="ENSEASP00005037791.1"/>
    <property type="gene ID" value="ENSEASG00005023977.1"/>
</dbReference>
<protein>
    <recommendedName>
        <fullName evidence="3">DUF1725 domain-containing protein</fullName>
    </recommendedName>
</protein>
<organism evidence="1 2">
    <name type="scientific">Equus asinus</name>
    <name type="common">Donkey</name>
    <name type="synonym">Equus africanus asinus</name>
    <dbReference type="NCBI Taxonomy" id="9793"/>
    <lineage>
        <taxon>Eukaryota</taxon>
        <taxon>Metazoa</taxon>
        <taxon>Chordata</taxon>
        <taxon>Craniata</taxon>
        <taxon>Vertebrata</taxon>
        <taxon>Euteleostomi</taxon>
        <taxon>Mammalia</taxon>
        <taxon>Eutheria</taxon>
        <taxon>Laurasiatheria</taxon>
        <taxon>Perissodactyla</taxon>
        <taxon>Equidae</taxon>
        <taxon>Equus</taxon>
    </lineage>
</organism>
<dbReference type="Proteomes" id="UP000694387">
    <property type="component" value="Chromosome 1"/>
</dbReference>
<dbReference type="AlphaFoldDB" id="A0A9L0IC42"/>
<name>A0A9L0IC42_EQUAS</name>
<reference evidence="1 2" key="1">
    <citation type="journal article" date="2020" name="Nat. Commun.">
        <title>Donkey genomes provide new insights into domestication and selection for coat color.</title>
        <authorList>
            <person name="Wang"/>
            <person name="C."/>
            <person name="Li"/>
            <person name="H."/>
            <person name="Guo"/>
            <person name="Y."/>
            <person name="Huang"/>
            <person name="J."/>
            <person name="Sun"/>
            <person name="Y."/>
            <person name="Min"/>
            <person name="J."/>
            <person name="Wang"/>
            <person name="J."/>
            <person name="Fang"/>
            <person name="X."/>
            <person name="Zhao"/>
            <person name="Z."/>
            <person name="Wang"/>
            <person name="S."/>
            <person name="Zhang"/>
            <person name="Y."/>
            <person name="Liu"/>
            <person name="Q."/>
            <person name="Jiang"/>
            <person name="Q."/>
            <person name="Wang"/>
            <person name="X."/>
            <person name="Guo"/>
            <person name="Y."/>
            <person name="Yang"/>
            <person name="C."/>
            <person name="Wang"/>
            <person name="Y."/>
            <person name="Tian"/>
            <person name="F."/>
            <person name="Zhuang"/>
            <person name="G."/>
            <person name="Fan"/>
            <person name="Y."/>
            <person name="Gao"/>
            <person name="Q."/>
            <person name="Li"/>
            <person name="Y."/>
            <person name="Ju"/>
            <person name="Z."/>
            <person name="Li"/>
            <person name="J."/>
            <person name="Li"/>
            <person name="R."/>
            <person name="Hou"/>
            <person name="M."/>
            <person name="Yang"/>
            <person name="G."/>
            <person name="Liu"/>
            <person name="G."/>
            <person name="Liu"/>
            <person name="W."/>
            <person name="Guo"/>
            <person name="J."/>
            <person name="Pan"/>
            <person name="S."/>
            <person name="Fan"/>
            <person name="G."/>
            <person name="Zhang"/>
            <person name="W."/>
            <person name="Zhang"/>
            <person name="R."/>
            <person name="Yu"/>
            <person name="J."/>
            <person name="Zhang"/>
            <person name="X."/>
            <person name="Yin"/>
            <person name="Q."/>
            <person name="Ji"/>
            <person name="C."/>
            <person name="Jin"/>
            <person name="Y."/>
            <person name="Yue"/>
            <person name="G."/>
            <person name="Liu"/>
            <person name="M."/>
            <person name="Xu"/>
            <person name="J."/>
            <person name="Liu"/>
            <person name="S."/>
            <person name="Jordana"/>
            <person name="J."/>
            <person name="Noce"/>
            <person name="A."/>
            <person name="Amills"/>
            <person name="M."/>
            <person name="Wu"/>
            <person name="D.D."/>
            <person name="Li"/>
            <person name="S."/>
            <person name="Zhou"/>
            <person name="X. and Zhong"/>
            <person name="J."/>
        </authorList>
    </citation>
    <scope>NUCLEOTIDE SEQUENCE [LARGE SCALE GENOMIC DNA]</scope>
</reference>
<reference evidence="1" key="2">
    <citation type="submission" date="2025-08" db="UniProtKB">
        <authorList>
            <consortium name="Ensembl"/>
        </authorList>
    </citation>
    <scope>IDENTIFICATION</scope>
</reference>
<evidence type="ECO:0000313" key="1">
    <source>
        <dbReference type="Ensembl" id="ENSEASP00005037791.1"/>
    </source>
</evidence>
<evidence type="ECO:0008006" key="3">
    <source>
        <dbReference type="Google" id="ProtNLM"/>
    </source>
</evidence>
<evidence type="ECO:0000313" key="2">
    <source>
        <dbReference type="Proteomes" id="UP000694387"/>
    </source>
</evidence>